<feature type="region of interest" description="Disordered" evidence="1">
    <location>
        <begin position="494"/>
        <end position="538"/>
    </location>
</feature>
<proteinExistence type="predicted"/>
<feature type="compositionally biased region" description="Basic and acidic residues" evidence="1">
    <location>
        <begin position="522"/>
        <end position="535"/>
    </location>
</feature>
<protein>
    <submittedName>
        <fullName evidence="2">Uncharacterized protein</fullName>
    </submittedName>
</protein>
<dbReference type="EMBL" id="CAJMWT010005303">
    <property type="protein sequence ID" value="CAE6504302.1"/>
    <property type="molecule type" value="Genomic_DNA"/>
</dbReference>
<evidence type="ECO:0000313" key="2">
    <source>
        <dbReference type="EMBL" id="CAE6504302.1"/>
    </source>
</evidence>
<sequence length="629" mass="71244">MGLDRVERYRMNHQVDVFSRLPSEVIQHIAITACSLTLTGPPSELVPLLQLSRGIHAALCIRDNPGLYARIFRLKFDWEAPTRRYADAGQPLTARNFAHELQRRWVVLKRIRDASNMGGLLACSEDQEIENAWMIYLMFLESDGLNWEQLLWAQVSKYGRTVISEKIASLQKPGFMLETTIRALGLWIMWFLTEVHIVVLEESPQQLSYMYSILRPWALATHKYDPLCAPYSHRALPIPDEPDLGEDPLFVTAQQSLADLDLRNRSEVVTHMGRRIQLAPPRAAAAAIMALMVRLERHGPLPVHPTPHMPNAPRPTGLSVYPRTRYPAFNGPGSNEFDGVICKGSAAYDIEWRRILQCGNPFAVPKFKSMPLIRPGELVGRWEGRTVFPSLDSFRDMLAGVVGAVTDGFTSQQPHVWNIQEHHLVSRRRRIAFGQESSLITGEKLPYGNDLDAWIPHGSEFIHHGEPGARYLEVRVPDEGHGYKSYNYVTLDRPVDPPPRRIPTTRVLPIAPPATSDDMDLSSDRELPRLSRPGDGDDQFEETVLDTLITGEGYASRGSFKLCGRIRAWDGMITLVKLDNGFAQDRGRWLYRGYVGSGGNWSGRWRETFTPVHLNGYEGIFSFTRQHQL</sequence>
<dbReference type="Proteomes" id="UP000663843">
    <property type="component" value="Unassembled WGS sequence"/>
</dbReference>
<comment type="caution">
    <text evidence="2">The sequence shown here is derived from an EMBL/GenBank/DDBJ whole genome shotgun (WGS) entry which is preliminary data.</text>
</comment>
<accession>A0A8H3HF87</accession>
<evidence type="ECO:0000256" key="1">
    <source>
        <dbReference type="SAM" id="MobiDB-lite"/>
    </source>
</evidence>
<evidence type="ECO:0000313" key="3">
    <source>
        <dbReference type="Proteomes" id="UP000663843"/>
    </source>
</evidence>
<dbReference type="AlphaFoldDB" id="A0A8H3HF87"/>
<name>A0A8H3HF87_9AGAM</name>
<gene>
    <name evidence="2" type="ORF">RDB_LOCUS143745</name>
</gene>
<reference evidence="2" key="1">
    <citation type="submission" date="2021-01" db="EMBL/GenBank/DDBJ databases">
        <authorList>
            <person name="Kaushik A."/>
        </authorList>
    </citation>
    <scope>NUCLEOTIDE SEQUENCE</scope>
    <source>
        <strain evidence="2">AG2-2IIIB</strain>
    </source>
</reference>
<organism evidence="2 3">
    <name type="scientific">Rhizoctonia solani</name>
    <dbReference type="NCBI Taxonomy" id="456999"/>
    <lineage>
        <taxon>Eukaryota</taxon>
        <taxon>Fungi</taxon>
        <taxon>Dikarya</taxon>
        <taxon>Basidiomycota</taxon>
        <taxon>Agaricomycotina</taxon>
        <taxon>Agaricomycetes</taxon>
        <taxon>Cantharellales</taxon>
        <taxon>Ceratobasidiaceae</taxon>
        <taxon>Rhizoctonia</taxon>
    </lineage>
</organism>